<dbReference type="EMBL" id="CT868058">
    <property type="protein sequence ID" value="CAK68230.1"/>
    <property type="molecule type" value="Genomic_DNA"/>
</dbReference>
<dbReference type="RefSeq" id="XP_001435627.1">
    <property type="nucleotide sequence ID" value="XM_001435590.1"/>
</dbReference>
<dbReference type="InParanoid" id="A0CBR3"/>
<dbReference type="AlphaFoldDB" id="A0CBR3"/>
<protein>
    <submittedName>
        <fullName evidence="1">Uncharacterized protein</fullName>
    </submittedName>
</protein>
<sequence>MTGYSEQQKLMIGVDSCFSQSEYSILGFGQFNFCTFLMHSKPENVAPKVQLKNLINGIKNLLKNSEFDEKNQDELQQSGNSFQNEISVFRGSVQISNTERFQPVVTDDNQSKHLLNFLSQDILHIPEIPQYDNQLESHLQNALILYIPQK</sequence>
<dbReference type="KEGG" id="ptm:GSPATT00037013001"/>
<dbReference type="HOGENOM" id="CLU_1744049_0_0_1"/>
<organism evidence="1 2">
    <name type="scientific">Paramecium tetraurelia</name>
    <dbReference type="NCBI Taxonomy" id="5888"/>
    <lineage>
        <taxon>Eukaryota</taxon>
        <taxon>Sar</taxon>
        <taxon>Alveolata</taxon>
        <taxon>Ciliophora</taxon>
        <taxon>Intramacronucleata</taxon>
        <taxon>Oligohymenophorea</taxon>
        <taxon>Peniculida</taxon>
        <taxon>Parameciidae</taxon>
        <taxon>Paramecium</taxon>
    </lineage>
</organism>
<evidence type="ECO:0000313" key="1">
    <source>
        <dbReference type="EMBL" id="CAK68230.1"/>
    </source>
</evidence>
<gene>
    <name evidence="1" type="ORF">GSPATT00037013001</name>
</gene>
<name>A0CBR3_PARTE</name>
<dbReference type="GeneID" id="5021412"/>
<accession>A0CBR3</accession>
<reference evidence="1 2" key="1">
    <citation type="journal article" date="2006" name="Nature">
        <title>Global trends of whole-genome duplications revealed by the ciliate Paramecium tetraurelia.</title>
        <authorList>
            <consortium name="Genoscope"/>
            <person name="Aury J.-M."/>
            <person name="Jaillon O."/>
            <person name="Duret L."/>
            <person name="Noel B."/>
            <person name="Jubin C."/>
            <person name="Porcel B.M."/>
            <person name="Segurens B."/>
            <person name="Daubin V."/>
            <person name="Anthouard V."/>
            <person name="Aiach N."/>
            <person name="Arnaiz O."/>
            <person name="Billaut A."/>
            <person name="Beisson J."/>
            <person name="Blanc I."/>
            <person name="Bouhouche K."/>
            <person name="Camara F."/>
            <person name="Duharcourt S."/>
            <person name="Guigo R."/>
            <person name="Gogendeau D."/>
            <person name="Katinka M."/>
            <person name="Keller A.-M."/>
            <person name="Kissmehl R."/>
            <person name="Klotz C."/>
            <person name="Koll F."/>
            <person name="Le Moue A."/>
            <person name="Lepere C."/>
            <person name="Malinsky S."/>
            <person name="Nowacki M."/>
            <person name="Nowak J.K."/>
            <person name="Plattner H."/>
            <person name="Poulain J."/>
            <person name="Ruiz F."/>
            <person name="Serrano V."/>
            <person name="Zagulski M."/>
            <person name="Dessen P."/>
            <person name="Betermier M."/>
            <person name="Weissenbach J."/>
            <person name="Scarpelli C."/>
            <person name="Schachter V."/>
            <person name="Sperling L."/>
            <person name="Meyer E."/>
            <person name="Cohen J."/>
            <person name="Wincker P."/>
        </authorList>
    </citation>
    <scope>NUCLEOTIDE SEQUENCE [LARGE SCALE GENOMIC DNA]</scope>
    <source>
        <strain evidence="1 2">Stock d4-2</strain>
    </source>
</reference>
<keyword evidence="2" id="KW-1185">Reference proteome</keyword>
<proteinExistence type="predicted"/>
<dbReference type="Proteomes" id="UP000000600">
    <property type="component" value="Unassembled WGS sequence"/>
</dbReference>
<evidence type="ECO:0000313" key="2">
    <source>
        <dbReference type="Proteomes" id="UP000000600"/>
    </source>
</evidence>